<evidence type="ECO:0000256" key="1">
    <source>
        <dbReference type="ARBA" id="ARBA00022741"/>
    </source>
</evidence>
<comment type="similarity">
    <text evidence="2">Belongs to the MoaD family.</text>
</comment>
<evidence type="ECO:0000256" key="2">
    <source>
        <dbReference type="ARBA" id="ARBA00024200"/>
    </source>
</evidence>
<dbReference type="CDD" id="cd00754">
    <property type="entry name" value="Ubl_MoaD"/>
    <property type="match status" value="1"/>
</dbReference>
<dbReference type="PANTHER" id="PTHR33359:SF1">
    <property type="entry name" value="MOLYBDOPTERIN SYNTHASE SULFUR CARRIER SUBUNIT"/>
    <property type="match status" value="1"/>
</dbReference>
<evidence type="ECO:0000256" key="3">
    <source>
        <dbReference type="ARBA" id="ARBA00024247"/>
    </source>
</evidence>
<name>A0ABX0JS24_9PROT</name>
<dbReference type="RefSeq" id="WP_173582796.1">
    <property type="nucleotide sequence ID" value="NZ_WOTB01000007.1"/>
</dbReference>
<dbReference type="SUPFAM" id="SSF54285">
    <property type="entry name" value="MoaD/ThiS"/>
    <property type="match status" value="1"/>
</dbReference>
<comment type="caution">
    <text evidence="4">The sequence shown here is derived from an EMBL/GenBank/DDBJ whole genome shotgun (WGS) entry which is preliminary data.</text>
</comment>
<reference evidence="4 5" key="1">
    <citation type="journal article" date="2020" name="Int. J. Syst. Evol. Microbiol.">
        <title>Novel acetic acid bacteria from cider fermentations: Acetobacter conturbans sp. nov. and Acetobacter fallax sp. nov.</title>
        <authorList>
            <person name="Sombolestani A.S."/>
            <person name="Cleenwerck I."/>
            <person name="Cnockaert M."/>
            <person name="Borremans W."/>
            <person name="Wieme A.D."/>
            <person name="De Vuyst L."/>
            <person name="Vandamme P."/>
        </authorList>
    </citation>
    <scope>NUCLEOTIDE SEQUENCE [LARGE SCALE GENOMIC DNA]</scope>
    <source>
        <strain evidence="4 5">LMG 30640</strain>
    </source>
</reference>
<keyword evidence="5" id="KW-1185">Reference proteome</keyword>
<dbReference type="EMBL" id="WOTB01000007">
    <property type="protein sequence ID" value="NHN84399.1"/>
    <property type="molecule type" value="Genomic_DNA"/>
</dbReference>
<organism evidence="4 5">
    <name type="scientific">Acetobacter musti</name>
    <dbReference type="NCBI Taxonomy" id="864732"/>
    <lineage>
        <taxon>Bacteria</taxon>
        <taxon>Pseudomonadati</taxon>
        <taxon>Pseudomonadota</taxon>
        <taxon>Alphaproteobacteria</taxon>
        <taxon>Acetobacterales</taxon>
        <taxon>Acetobacteraceae</taxon>
        <taxon>Acetobacter</taxon>
    </lineage>
</organism>
<dbReference type="Pfam" id="PF02597">
    <property type="entry name" value="ThiS"/>
    <property type="match status" value="1"/>
</dbReference>
<dbReference type="Proteomes" id="UP000635278">
    <property type="component" value="Unassembled WGS sequence"/>
</dbReference>
<dbReference type="InterPro" id="IPR016155">
    <property type="entry name" value="Mopterin_synth/thiamin_S_b"/>
</dbReference>
<evidence type="ECO:0000313" key="5">
    <source>
        <dbReference type="Proteomes" id="UP000635278"/>
    </source>
</evidence>
<gene>
    <name evidence="4" type="ORF">GOB93_07035</name>
</gene>
<dbReference type="InterPro" id="IPR044672">
    <property type="entry name" value="MOCS2A"/>
</dbReference>
<keyword evidence="1" id="KW-0547">Nucleotide-binding</keyword>
<accession>A0ABX0JS24</accession>
<dbReference type="PANTHER" id="PTHR33359">
    <property type="entry name" value="MOLYBDOPTERIN SYNTHASE SULFUR CARRIER SUBUNIT"/>
    <property type="match status" value="1"/>
</dbReference>
<sequence>MSGTVTILYFAALRERVGRGREVVPFGDMPTVRALLEARRREDAGFNDAFSGPGQVRVAVNKVLADFSTPLHAGDEVAFFPPMTGG</sequence>
<evidence type="ECO:0000313" key="4">
    <source>
        <dbReference type="EMBL" id="NHN84399.1"/>
    </source>
</evidence>
<dbReference type="Gene3D" id="3.10.20.30">
    <property type="match status" value="1"/>
</dbReference>
<protein>
    <recommendedName>
        <fullName evidence="3">Molybdopterin synthase sulfur carrier subunit</fullName>
    </recommendedName>
</protein>
<dbReference type="InterPro" id="IPR003749">
    <property type="entry name" value="ThiS/MoaD-like"/>
</dbReference>
<proteinExistence type="inferred from homology"/>
<dbReference type="InterPro" id="IPR012675">
    <property type="entry name" value="Beta-grasp_dom_sf"/>
</dbReference>